<dbReference type="SUPFAM" id="SSF51306">
    <property type="entry name" value="LexA/Signal peptidase"/>
    <property type="match status" value="1"/>
</dbReference>
<dbReference type="InterPro" id="IPR019757">
    <property type="entry name" value="Pept_S26A_signal_pept_1_Lys-AS"/>
</dbReference>
<feature type="active site" evidence="11">
    <location>
        <position position="81"/>
    </location>
</feature>
<comment type="subcellular location">
    <subcellularLocation>
        <location evidence="2">Cell membrane</location>
        <topology evidence="2">Single-pass type II membrane protein</topology>
    </subcellularLocation>
    <subcellularLocation>
        <location evidence="12">Membrane</location>
        <topology evidence="12">Single-pass type II membrane protein</topology>
    </subcellularLocation>
</comment>
<dbReference type="PROSITE" id="PS00761">
    <property type="entry name" value="SPASE_I_3"/>
    <property type="match status" value="1"/>
</dbReference>
<dbReference type="RefSeq" id="WP_101645607.1">
    <property type="nucleotide sequence ID" value="NZ_PGUY01000083.1"/>
</dbReference>
<dbReference type="PANTHER" id="PTHR43390:SF1">
    <property type="entry name" value="CHLOROPLAST PROCESSING PEPTIDASE"/>
    <property type="match status" value="1"/>
</dbReference>
<dbReference type="FunFam" id="2.10.109.10:FF:000008">
    <property type="entry name" value="Signal peptidase I"/>
    <property type="match status" value="1"/>
</dbReference>
<dbReference type="Proteomes" id="UP000234748">
    <property type="component" value="Unassembled WGS sequence"/>
</dbReference>
<gene>
    <name evidence="14" type="primary">lepB</name>
    <name evidence="14" type="ORF">CUU66_22350</name>
</gene>
<comment type="similarity">
    <text evidence="3 12">Belongs to the peptidase S26 family.</text>
</comment>
<dbReference type="PROSITE" id="PS00760">
    <property type="entry name" value="SPASE_I_2"/>
    <property type="match status" value="1"/>
</dbReference>
<dbReference type="OrthoDB" id="9802919at2"/>
<evidence type="ECO:0000256" key="7">
    <source>
        <dbReference type="ARBA" id="ARBA00022692"/>
    </source>
</evidence>
<reference evidence="14 15" key="1">
    <citation type="submission" date="2017-11" db="EMBL/GenBank/DDBJ databases">
        <title>Comparitive Functional Genomics of Dry Heat Resistant strains isolated from the Viking Spacecraft.</title>
        <authorList>
            <person name="Seuylemezian A."/>
            <person name="Cooper K."/>
            <person name="Vaishampayan P."/>
        </authorList>
    </citation>
    <scope>NUCLEOTIDE SEQUENCE [LARGE SCALE GENOMIC DNA]</scope>
    <source>
        <strain evidence="14 15">V1-29</strain>
    </source>
</reference>
<evidence type="ECO:0000256" key="10">
    <source>
        <dbReference type="ARBA" id="ARBA00023136"/>
    </source>
</evidence>
<evidence type="ECO:0000313" key="15">
    <source>
        <dbReference type="Proteomes" id="UP000234748"/>
    </source>
</evidence>
<keyword evidence="5" id="KW-1003">Cell membrane</keyword>
<feature type="domain" description="Peptidase S26" evidence="13">
    <location>
        <begin position="11"/>
        <end position="175"/>
    </location>
</feature>
<keyword evidence="9 12" id="KW-1133">Transmembrane helix</keyword>
<dbReference type="GO" id="GO:0009003">
    <property type="term" value="F:signal peptidase activity"/>
    <property type="evidence" value="ECO:0007669"/>
    <property type="project" value="UniProtKB-EC"/>
</dbReference>
<dbReference type="GO" id="GO:0004252">
    <property type="term" value="F:serine-type endopeptidase activity"/>
    <property type="evidence" value="ECO:0007669"/>
    <property type="project" value="InterPro"/>
</dbReference>
<feature type="transmembrane region" description="Helical" evidence="12">
    <location>
        <begin position="12"/>
        <end position="36"/>
    </location>
</feature>
<evidence type="ECO:0000313" key="14">
    <source>
        <dbReference type="EMBL" id="PLT27709.1"/>
    </source>
</evidence>
<proteinExistence type="inferred from homology"/>
<evidence type="ECO:0000259" key="13">
    <source>
        <dbReference type="Pfam" id="PF10502"/>
    </source>
</evidence>
<dbReference type="AlphaFoldDB" id="A0A2N5M017"/>
<feature type="active site" evidence="11">
    <location>
        <position position="40"/>
    </location>
</feature>
<organism evidence="14 15">
    <name type="scientific">Peribacillus deserti</name>
    <dbReference type="NCBI Taxonomy" id="673318"/>
    <lineage>
        <taxon>Bacteria</taxon>
        <taxon>Bacillati</taxon>
        <taxon>Bacillota</taxon>
        <taxon>Bacilli</taxon>
        <taxon>Bacillales</taxon>
        <taxon>Bacillaceae</taxon>
        <taxon>Peribacillus</taxon>
    </lineage>
</organism>
<comment type="catalytic activity">
    <reaction evidence="1 12">
        <text>Cleavage of hydrophobic, N-terminal signal or leader sequences from secreted and periplasmic proteins.</text>
        <dbReference type="EC" id="3.4.21.89"/>
    </reaction>
</comment>
<evidence type="ECO:0000256" key="12">
    <source>
        <dbReference type="RuleBase" id="RU362042"/>
    </source>
</evidence>
<dbReference type="InterPro" id="IPR019758">
    <property type="entry name" value="Pept_S26A_signal_pept_1_CS"/>
</dbReference>
<evidence type="ECO:0000256" key="9">
    <source>
        <dbReference type="ARBA" id="ARBA00022989"/>
    </source>
</evidence>
<dbReference type="GO" id="GO:0005886">
    <property type="term" value="C:plasma membrane"/>
    <property type="evidence" value="ECO:0007669"/>
    <property type="project" value="UniProtKB-SubCell"/>
</dbReference>
<dbReference type="EMBL" id="PGUY01000083">
    <property type="protein sequence ID" value="PLT27709.1"/>
    <property type="molecule type" value="Genomic_DNA"/>
</dbReference>
<dbReference type="Gene3D" id="2.10.109.10">
    <property type="entry name" value="Umud Fragment, subunit A"/>
    <property type="match status" value="1"/>
</dbReference>
<dbReference type="EC" id="3.4.21.89" evidence="4 12"/>
<dbReference type="CDD" id="cd06530">
    <property type="entry name" value="S26_SPase_I"/>
    <property type="match status" value="1"/>
</dbReference>
<keyword evidence="10 12" id="KW-0472">Membrane</keyword>
<keyword evidence="15" id="KW-1185">Reference proteome</keyword>
<sequence length="184" mass="21537">MPDSRSYIVYQWVKTIFIGFLIYLFITSFLFSSYVVDGHSMQPVLRDRDRLIVSKISYRLHEIKRFDVVVFHGVNEQDYVKRVIGLPGDSISFRNDELFINGRRYAEPYLGKHEYPLVGQKYTGDFTIEEVTGRKKVPSNQLFMMGDNRLNSMDSRHFGFVSKNQVVGKVSVRFWPLGEITSRF</sequence>
<name>A0A2N5M017_9BACI</name>
<keyword evidence="8 12" id="KW-0378">Hydrolase</keyword>
<evidence type="ECO:0000256" key="3">
    <source>
        <dbReference type="ARBA" id="ARBA00009370"/>
    </source>
</evidence>
<dbReference type="PANTHER" id="PTHR43390">
    <property type="entry name" value="SIGNAL PEPTIDASE I"/>
    <property type="match status" value="1"/>
</dbReference>
<accession>A0A2N5M017</accession>
<keyword evidence="7 12" id="KW-0812">Transmembrane</keyword>
<evidence type="ECO:0000256" key="2">
    <source>
        <dbReference type="ARBA" id="ARBA00004401"/>
    </source>
</evidence>
<keyword evidence="6 12" id="KW-0645">Protease</keyword>
<dbReference type="InterPro" id="IPR019533">
    <property type="entry name" value="Peptidase_S26"/>
</dbReference>
<evidence type="ECO:0000256" key="4">
    <source>
        <dbReference type="ARBA" id="ARBA00013208"/>
    </source>
</evidence>
<dbReference type="Pfam" id="PF10502">
    <property type="entry name" value="Peptidase_S26"/>
    <property type="match status" value="1"/>
</dbReference>
<protein>
    <recommendedName>
        <fullName evidence="4 12">Signal peptidase I</fullName>
        <ecNumber evidence="4 12">3.4.21.89</ecNumber>
    </recommendedName>
</protein>
<dbReference type="GO" id="GO:0006465">
    <property type="term" value="P:signal peptide processing"/>
    <property type="evidence" value="ECO:0007669"/>
    <property type="project" value="InterPro"/>
</dbReference>
<evidence type="ECO:0000256" key="1">
    <source>
        <dbReference type="ARBA" id="ARBA00000677"/>
    </source>
</evidence>
<dbReference type="InterPro" id="IPR000223">
    <property type="entry name" value="Pept_S26A_signal_pept_1"/>
</dbReference>
<dbReference type="PRINTS" id="PR00727">
    <property type="entry name" value="LEADERPTASE"/>
</dbReference>
<evidence type="ECO:0000256" key="8">
    <source>
        <dbReference type="ARBA" id="ARBA00022801"/>
    </source>
</evidence>
<comment type="caution">
    <text evidence="14">The sequence shown here is derived from an EMBL/GenBank/DDBJ whole genome shotgun (WGS) entry which is preliminary data.</text>
</comment>
<evidence type="ECO:0000256" key="6">
    <source>
        <dbReference type="ARBA" id="ARBA00022670"/>
    </source>
</evidence>
<dbReference type="InterPro" id="IPR036286">
    <property type="entry name" value="LexA/Signal_pep-like_sf"/>
</dbReference>
<evidence type="ECO:0000256" key="5">
    <source>
        <dbReference type="ARBA" id="ARBA00022475"/>
    </source>
</evidence>
<evidence type="ECO:0000256" key="11">
    <source>
        <dbReference type="PIRSR" id="PIRSR600223-1"/>
    </source>
</evidence>
<dbReference type="NCBIfam" id="TIGR02227">
    <property type="entry name" value="sigpep_I_bact"/>
    <property type="match status" value="1"/>
</dbReference>